<evidence type="ECO:0000259" key="2">
    <source>
        <dbReference type="SMART" id="SM01292"/>
    </source>
</evidence>
<dbReference type="FunCoup" id="A0A1B7N4G7">
    <property type="interactions" value="423"/>
</dbReference>
<keyword evidence="5" id="KW-1185">Reference proteome</keyword>
<dbReference type="InterPro" id="IPR040185">
    <property type="entry name" value="Far11/STRP"/>
</dbReference>
<feature type="region of interest" description="Disordered" evidence="1">
    <location>
        <begin position="581"/>
        <end position="608"/>
    </location>
</feature>
<dbReference type="PANTHER" id="PTHR13239">
    <property type="entry name" value="PROTEIN REQUIRED FOR HYPHAL ANASTOMOSIS HAM-2"/>
    <property type="match status" value="1"/>
</dbReference>
<feature type="compositionally biased region" description="Acidic residues" evidence="1">
    <location>
        <begin position="1046"/>
        <end position="1060"/>
    </location>
</feature>
<dbReference type="InterPro" id="IPR021819">
    <property type="entry name" value="Far11/STRP_C"/>
</dbReference>
<name>A0A1B7N4G7_9AGAM</name>
<feature type="domain" description="Far11/STRP N-terminal" evidence="2">
    <location>
        <begin position="48"/>
        <end position="336"/>
    </location>
</feature>
<dbReference type="Proteomes" id="UP000092154">
    <property type="component" value="Unassembled WGS sequence"/>
</dbReference>
<feature type="compositionally biased region" description="Basic and acidic residues" evidence="1">
    <location>
        <begin position="990"/>
        <end position="1001"/>
    </location>
</feature>
<dbReference type="InterPro" id="IPR012486">
    <property type="entry name" value="Far11/STRP_N"/>
</dbReference>
<dbReference type="SMART" id="SM01293">
    <property type="entry name" value="DUF3402"/>
    <property type="match status" value="1"/>
</dbReference>
<dbReference type="EMBL" id="KV448237">
    <property type="protein sequence ID" value="OAX39750.1"/>
    <property type="molecule type" value="Genomic_DNA"/>
</dbReference>
<reference evidence="4 5" key="1">
    <citation type="submission" date="2016-06" db="EMBL/GenBank/DDBJ databases">
        <title>Comparative genomics of the ectomycorrhizal sister species Rhizopogon vinicolor and Rhizopogon vesiculosus (Basidiomycota: Boletales) reveals a divergence of the mating type B locus.</title>
        <authorList>
            <consortium name="DOE Joint Genome Institute"/>
            <person name="Mujic A.B."/>
            <person name="Kuo A."/>
            <person name="Tritt A."/>
            <person name="Lipzen A."/>
            <person name="Chen C."/>
            <person name="Johnson J."/>
            <person name="Sharma A."/>
            <person name="Barry K."/>
            <person name="Grigoriev I.V."/>
            <person name="Spatafora J.W."/>
        </authorList>
    </citation>
    <scope>NUCLEOTIDE SEQUENCE [LARGE SCALE GENOMIC DNA]</scope>
    <source>
        <strain evidence="4 5">AM-OR11-026</strain>
    </source>
</reference>
<evidence type="ECO:0008006" key="6">
    <source>
        <dbReference type="Google" id="ProtNLM"/>
    </source>
</evidence>
<protein>
    <recommendedName>
        <fullName evidence="6">N1221-domain-containing protein</fullName>
    </recommendedName>
</protein>
<dbReference type="SMART" id="SM01292">
    <property type="entry name" value="N1221"/>
    <property type="match status" value="1"/>
</dbReference>
<dbReference type="Pfam" id="PF11882">
    <property type="entry name" value="DUF3402"/>
    <property type="match status" value="1"/>
</dbReference>
<dbReference type="GO" id="GO:0007010">
    <property type="term" value="P:cytoskeleton organization"/>
    <property type="evidence" value="ECO:0007669"/>
    <property type="project" value="TreeGrafter"/>
</dbReference>
<dbReference type="Pfam" id="PF07923">
    <property type="entry name" value="N1221"/>
    <property type="match status" value="1"/>
</dbReference>
<feature type="domain" description="Far11/STRP C-terminal" evidence="3">
    <location>
        <begin position="444"/>
        <end position="933"/>
    </location>
</feature>
<dbReference type="OrthoDB" id="18234at2759"/>
<gene>
    <name evidence="4" type="ORF">K503DRAFT_769208</name>
</gene>
<feature type="region of interest" description="Disordered" evidence="1">
    <location>
        <begin position="983"/>
        <end position="1087"/>
    </location>
</feature>
<dbReference type="InParanoid" id="A0A1B7N4G7"/>
<feature type="region of interest" description="Disordered" evidence="1">
    <location>
        <begin position="320"/>
        <end position="346"/>
    </location>
</feature>
<feature type="compositionally biased region" description="Low complexity" evidence="1">
    <location>
        <begin position="581"/>
        <end position="596"/>
    </location>
</feature>
<feature type="compositionally biased region" description="Pro residues" evidence="1">
    <location>
        <begin position="597"/>
        <end position="608"/>
    </location>
</feature>
<organism evidence="4 5">
    <name type="scientific">Rhizopogon vinicolor AM-OR11-026</name>
    <dbReference type="NCBI Taxonomy" id="1314800"/>
    <lineage>
        <taxon>Eukaryota</taxon>
        <taxon>Fungi</taxon>
        <taxon>Dikarya</taxon>
        <taxon>Basidiomycota</taxon>
        <taxon>Agaricomycotina</taxon>
        <taxon>Agaricomycetes</taxon>
        <taxon>Agaricomycetidae</taxon>
        <taxon>Boletales</taxon>
        <taxon>Suillineae</taxon>
        <taxon>Rhizopogonaceae</taxon>
        <taxon>Rhizopogon</taxon>
    </lineage>
</organism>
<proteinExistence type="predicted"/>
<evidence type="ECO:0000256" key="1">
    <source>
        <dbReference type="SAM" id="MobiDB-lite"/>
    </source>
</evidence>
<evidence type="ECO:0000313" key="5">
    <source>
        <dbReference type="Proteomes" id="UP000092154"/>
    </source>
</evidence>
<evidence type="ECO:0000313" key="4">
    <source>
        <dbReference type="EMBL" id="OAX39750.1"/>
    </source>
</evidence>
<dbReference type="GO" id="GO:0005829">
    <property type="term" value="C:cytosol"/>
    <property type="evidence" value="ECO:0007669"/>
    <property type="project" value="TreeGrafter"/>
</dbReference>
<accession>A0A1B7N4G7</accession>
<dbReference type="AlphaFoldDB" id="A0A1B7N4G7"/>
<evidence type="ECO:0000259" key="3">
    <source>
        <dbReference type="SMART" id="SM01293"/>
    </source>
</evidence>
<feature type="compositionally biased region" description="Pro residues" evidence="1">
    <location>
        <begin position="388"/>
        <end position="410"/>
    </location>
</feature>
<dbReference type="PANTHER" id="PTHR13239:SF4">
    <property type="entry name" value="AT25231P"/>
    <property type="match status" value="1"/>
</dbReference>
<sequence>MSGMIFAPPPSYSIGEQDGVNASSQLGLDSITLGQLKAMVTSVPKPKQSFYDFRYDDEDTVMNEIDEFYSYVEMPQVAENLKAWKGSFPGEWTSPDTTSAQRKAHVEVLLESLEHRDAEIRFTNARRLFYVLQGTFAETTSPEHQLHWIYENCKVVRSANGLSTIVESMKIASQKHDLLCSLSDADTAHFQITPAEKADFLEEVTTEMSVYLGMMYHLIEIFKERDDFADELMSMDPPLPVYLFNVVSALRDKSAKGYPIKKLLLVLWKTLLACCGGIRELVRAKKLARELANLPSVPDEAVAVKCTPFDIETFRQETSVKYPTFTPPPVPPTQADTPQAKPTPSVLTSKLALAYSPIPVRHHYHHDDADLQHSGLPASLNQSFQPHGPNPGYRPVPQPATPAPSPPPSPKPKKQQYQTDQSRPFLFPFSRRTRFGANNDRLVPFAIDEADKLYNRHMYVSLALWQMWRTREECMTAESGLDCMPGSEGDAELLKTTSEDPESAEPLPDVALLDAKIAEAVAAIGGATSTSQERKARERKEDLMRLKRVEIIYSAVLPVLSGWVLVLLKLLLATVSAGTGQQQVPQSSTSSVFPPGVASPPEQPPVPPPTLDDLDVTRHREITSKAVSAILLLTLKWFKASHVMKFHHLGQLLLDTNCLLLILKMFGLQEVSSSVVSKADSPDHNFFRYCQIHHAKIAPRPQDDKPRAPAHIVLQTKTLPNGQRHEEEVEMLTEFSWRNFFSTINFAKIMQKLSKSRSHRIWMLVQYKSSAVLKRVLRVSHPLLQLHVLKLIKSQVPFCGRKWRQSNMKVITSIYLNCRPDLRDEWLTGTEVDDISDAQAQEQALRHLVKYYNNKRYGPQITSQQSQAHRRSVSISHNMEGLPPGLDLGNMIRPIGTPNVVEADVFPPPRSQAPDPSIFLPYTTEDLAFEEEYEEYLSDLGWSDEQSGGPLFGPTMSGGNAWQRLPELVTSIADNISDSESVVSIGDLGDDSRLDVGRDDRDIPDENLNNWEHMSPKTMAALPKSPAGNRRSSSGAGLRPVLPFGLDDENPIDSEDDESELGPMPRENDSPFASGGGVDEVEYAYGV</sequence>
<dbReference type="STRING" id="1314800.A0A1B7N4G7"/>
<feature type="region of interest" description="Disordered" evidence="1">
    <location>
        <begin position="369"/>
        <end position="425"/>
    </location>
</feature>